<name>A0A2T2WNB9_9FIRM</name>
<dbReference type="InterPro" id="IPR042188">
    <property type="entry name" value="MmgE/PrpD_sf_2"/>
</dbReference>
<feature type="domain" description="MmgE/PrpD N-terminal" evidence="2">
    <location>
        <begin position="7"/>
        <end position="246"/>
    </location>
</feature>
<dbReference type="GO" id="GO:0016829">
    <property type="term" value="F:lyase activity"/>
    <property type="evidence" value="ECO:0007669"/>
    <property type="project" value="InterPro"/>
</dbReference>
<evidence type="ECO:0000313" key="4">
    <source>
        <dbReference type="EMBL" id="PSR23739.1"/>
    </source>
</evidence>
<dbReference type="Proteomes" id="UP000241848">
    <property type="component" value="Unassembled WGS sequence"/>
</dbReference>
<feature type="domain" description="MmgE/PrpD C-terminal" evidence="3">
    <location>
        <begin position="280"/>
        <end position="414"/>
    </location>
</feature>
<evidence type="ECO:0008006" key="6">
    <source>
        <dbReference type="Google" id="ProtNLM"/>
    </source>
</evidence>
<evidence type="ECO:0000256" key="1">
    <source>
        <dbReference type="ARBA" id="ARBA00006174"/>
    </source>
</evidence>
<dbReference type="Pfam" id="PF03972">
    <property type="entry name" value="MmgE_PrpD_N"/>
    <property type="match status" value="1"/>
</dbReference>
<dbReference type="InterPro" id="IPR036148">
    <property type="entry name" value="MmgE/PrpD_sf"/>
</dbReference>
<dbReference type="Pfam" id="PF19305">
    <property type="entry name" value="MmgE_PrpD_C"/>
    <property type="match status" value="1"/>
</dbReference>
<dbReference type="InterPro" id="IPR045337">
    <property type="entry name" value="MmgE_PrpD_C"/>
</dbReference>
<proteinExistence type="inferred from homology"/>
<gene>
    <name evidence="4" type="ORF">C7B45_01605</name>
</gene>
<dbReference type="InterPro" id="IPR045336">
    <property type="entry name" value="MmgE_PrpD_N"/>
</dbReference>
<dbReference type="PANTHER" id="PTHR16943:SF8">
    <property type="entry name" value="2-METHYLCITRATE DEHYDRATASE"/>
    <property type="match status" value="1"/>
</dbReference>
<dbReference type="EMBL" id="PXYV01000003">
    <property type="protein sequence ID" value="PSR23739.1"/>
    <property type="molecule type" value="Genomic_DNA"/>
</dbReference>
<dbReference type="InterPro" id="IPR042183">
    <property type="entry name" value="MmgE/PrpD_sf_1"/>
</dbReference>
<dbReference type="InterPro" id="IPR005656">
    <property type="entry name" value="MmgE_PrpD"/>
</dbReference>
<dbReference type="SUPFAM" id="SSF103378">
    <property type="entry name" value="2-methylcitrate dehydratase PrpD"/>
    <property type="match status" value="1"/>
</dbReference>
<organism evidence="4 5">
    <name type="scientific">Sulfobacillus acidophilus</name>
    <dbReference type="NCBI Taxonomy" id="53633"/>
    <lineage>
        <taxon>Bacteria</taxon>
        <taxon>Bacillati</taxon>
        <taxon>Bacillota</taxon>
        <taxon>Clostridia</taxon>
        <taxon>Eubacteriales</taxon>
        <taxon>Clostridiales Family XVII. Incertae Sedis</taxon>
        <taxon>Sulfobacillus</taxon>
    </lineage>
</organism>
<comment type="similarity">
    <text evidence="1">Belongs to the PrpD family.</text>
</comment>
<comment type="caution">
    <text evidence="4">The sequence shown here is derived from an EMBL/GenBank/DDBJ whole genome shotgun (WGS) entry which is preliminary data.</text>
</comment>
<dbReference type="PANTHER" id="PTHR16943">
    <property type="entry name" value="2-METHYLCITRATE DEHYDRATASE-RELATED"/>
    <property type="match status" value="1"/>
</dbReference>
<dbReference type="Gene3D" id="1.10.4100.10">
    <property type="entry name" value="2-methylcitrate dehydratase PrpD"/>
    <property type="match status" value="1"/>
</dbReference>
<dbReference type="Gene3D" id="3.30.1330.120">
    <property type="entry name" value="2-methylcitrate dehydratase PrpD"/>
    <property type="match status" value="1"/>
</dbReference>
<sequence length="470" mass="50451">MDKGVTQTIAEYVARVMEEDIADSAAVSMVRRSVTDVLACIVAGRQEPVTEIIQRNLSSLYGSSLQAHLIGTDVGCSALDAAFWGATVAHALDYDDVLPSGNLHPSCVVFPTALAAAEMINSSGREVIKAYIVGSQVMGWLGHLLGVHHYSLGWHPTATVGVVAAACTAAAVWRLTVSEIESAIALAASQSGGLQHNFGTMAKAVQVGFAARNGLLAADLARNGVTGSKNILDGEQGFLAIHSAKPWLKMQSDMAMLKMVENTGLYGINIVHPAIIYKRYPSCYATHRPIATMLKLMNQFPLDASGIASIDVEVAPGALAPLKYHQADTPLKAKFSMEYVMAAAAYLKRVTLHEFTREVIENPDVQGLAGRVKVRENGTLIKGEEPSNTSLVDRGEVVVQVNMTDGQQFKEINMESITCDDSAIQKKLVECLGYARVADKASTLIQTIQDLNQSDRIRDWAANIGELLVS</sequence>
<evidence type="ECO:0000259" key="3">
    <source>
        <dbReference type="Pfam" id="PF19305"/>
    </source>
</evidence>
<protein>
    <recommendedName>
        <fullName evidence="6">MmgE/PrpD family protein</fullName>
    </recommendedName>
</protein>
<accession>A0A2T2WNB9</accession>
<evidence type="ECO:0000259" key="2">
    <source>
        <dbReference type="Pfam" id="PF03972"/>
    </source>
</evidence>
<reference evidence="4 5" key="1">
    <citation type="journal article" date="2014" name="BMC Genomics">
        <title>Comparison of environmental and isolate Sulfobacillus genomes reveals diverse carbon, sulfur, nitrogen, and hydrogen metabolisms.</title>
        <authorList>
            <person name="Justice N.B."/>
            <person name="Norman A."/>
            <person name="Brown C.T."/>
            <person name="Singh A."/>
            <person name="Thomas B.C."/>
            <person name="Banfield J.F."/>
        </authorList>
    </citation>
    <scope>NUCLEOTIDE SEQUENCE [LARGE SCALE GENOMIC DNA]</scope>
    <source>
        <strain evidence="4">AMDSBA3</strain>
    </source>
</reference>
<evidence type="ECO:0000313" key="5">
    <source>
        <dbReference type="Proteomes" id="UP000241848"/>
    </source>
</evidence>
<dbReference type="AlphaFoldDB" id="A0A2T2WNB9"/>